<accession>A0ABV6UL48</accession>
<dbReference type="SUPFAM" id="SSF54427">
    <property type="entry name" value="NTF2-like"/>
    <property type="match status" value="1"/>
</dbReference>
<dbReference type="Pfam" id="PF14534">
    <property type="entry name" value="DUF4440"/>
    <property type="match status" value="1"/>
</dbReference>
<protein>
    <submittedName>
        <fullName evidence="2">Nuclear transport factor 2 family protein</fullName>
    </submittedName>
</protein>
<evidence type="ECO:0000313" key="2">
    <source>
        <dbReference type="EMBL" id="MFC1402180.1"/>
    </source>
</evidence>
<evidence type="ECO:0000313" key="3">
    <source>
        <dbReference type="Proteomes" id="UP001592528"/>
    </source>
</evidence>
<reference evidence="2 3" key="1">
    <citation type="submission" date="2024-09" db="EMBL/GenBank/DDBJ databases">
        <authorList>
            <person name="Lee S.D."/>
        </authorList>
    </citation>
    <scope>NUCLEOTIDE SEQUENCE [LARGE SCALE GENOMIC DNA]</scope>
    <source>
        <strain evidence="2 3">N1-5</strain>
    </source>
</reference>
<comment type="caution">
    <text evidence="2">The sequence shown here is derived from an EMBL/GenBank/DDBJ whole genome shotgun (WGS) entry which is preliminary data.</text>
</comment>
<dbReference type="InterPro" id="IPR027843">
    <property type="entry name" value="DUF4440"/>
</dbReference>
<proteinExistence type="predicted"/>
<sequence length="136" mass="14210">MGTDQAALVAALHEAEQKLQAAVRSGDSEALDQLLDDRVRYTGPDGRVLTKADDLEAHRSGALAVAVFDQQDLQVTVVGSTGITLVLAGLQGTAGGQPFAARLQYTRTWVYADDAWRVLAAHASAVPDLDGPPSAG</sequence>
<name>A0ABV6UL48_9ACTN</name>
<dbReference type="Proteomes" id="UP001592528">
    <property type="component" value="Unassembled WGS sequence"/>
</dbReference>
<gene>
    <name evidence="2" type="ORF">ACEZDJ_12865</name>
</gene>
<keyword evidence="3" id="KW-1185">Reference proteome</keyword>
<feature type="domain" description="DUF4440" evidence="1">
    <location>
        <begin position="12"/>
        <end position="118"/>
    </location>
</feature>
<organism evidence="2 3">
    <name type="scientific">Streptacidiphilus cavernicola</name>
    <dbReference type="NCBI Taxonomy" id="3342716"/>
    <lineage>
        <taxon>Bacteria</taxon>
        <taxon>Bacillati</taxon>
        <taxon>Actinomycetota</taxon>
        <taxon>Actinomycetes</taxon>
        <taxon>Kitasatosporales</taxon>
        <taxon>Streptomycetaceae</taxon>
        <taxon>Streptacidiphilus</taxon>
    </lineage>
</organism>
<dbReference type="EMBL" id="JBHEZZ010000005">
    <property type="protein sequence ID" value="MFC1402180.1"/>
    <property type="molecule type" value="Genomic_DNA"/>
</dbReference>
<evidence type="ECO:0000259" key="1">
    <source>
        <dbReference type="Pfam" id="PF14534"/>
    </source>
</evidence>
<dbReference type="InterPro" id="IPR032710">
    <property type="entry name" value="NTF2-like_dom_sf"/>
</dbReference>
<dbReference type="Gene3D" id="3.10.450.50">
    <property type="match status" value="1"/>
</dbReference>
<dbReference type="RefSeq" id="WP_030252561.1">
    <property type="nucleotide sequence ID" value="NZ_JBHEZZ010000005.1"/>
</dbReference>